<dbReference type="GO" id="GO:0015343">
    <property type="term" value="F:siderophore-iron transmembrane transporter activity"/>
    <property type="evidence" value="ECO:0007669"/>
    <property type="project" value="TreeGrafter"/>
</dbReference>
<evidence type="ECO:0000256" key="4">
    <source>
        <dbReference type="ARBA" id="ARBA00022692"/>
    </source>
</evidence>
<feature type="domain" description="Major facilitator superfamily (MFS) profile" evidence="10">
    <location>
        <begin position="83"/>
        <end position="545"/>
    </location>
</feature>
<reference evidence="11" key="1">
    <citation type="submission" date="2022-10" db="EMBL/GenBank/DDBJ databases">
        <title>Culturing micro-colonial fungi from biological soil crusts in the Mojave desert and describing Neophaeococcomyces mojavensis, and introducing the new genera and species Taxawa tesnikishii.</title>
        <authorList>
            <person name="Kurbessoian T."/>
            <person name="Stajich J.E."/>
        </authorList>
    </citation>
    <scope>NUCLEOTIDE SEQUENCE</scope>
    <source>
        <strain evidence="11">TK_35</strain>
    </source>
</reference>
<organism evidence="11 12">
    <name type="scientific">Knufia peltigerae</name>
    <dbReference type="NCBI Taxonomy" id="1002370"/>
    <lineage>
        <taxon>Eukaryota</taxon>
        <taxon>Fungi</taxon>
        <taxon>Dikarya</taxon>
        <taxon>Ascomycota</taxon>
        <taxon>Pezizomycotina</taxon>
        <taxon>Eurotiomycetes</taxon>
        <taxon>Chaetothyriomycetidae</taxon>
        <taxon>Chaetothyriales</taxon>
        <taxon>Trichomeriaceae</taxon>
        <taxon>Knufia</taxon>
    </lineage>
</organism>
<dbReference type="InterPro" id="IPR020846">
    <property type="entry name" value="MFS_dom"/>
</dbReference>
<dbReference type="Gene3D" id="1.20.1250.20">
    <property type="entry name" value="MFS general substrate transporter like domains"/>
    <property type="match status" value="2"/>
</dbReference>
<dbReference type="GO" id="GO:0005886">
    <property type="term" value="C:plasma membrane"/>
    <property type="evidence" value="ECO:0007669"/>
    <property type="project" value="TreeGrafter"/>
</dbReference>
<keyword evidence="12" id="KW-1185">Reference proteome</keyword>
<feature type="transmembrane region" description="Helical" evidence="9">
    <location>
        <begin position="399"/>
        <end position="416"/>
    </location>
</feature>
<evidence type="ECO:0000313" key="11">
    <source>
        <dbReference type="EMBL" id="KAJ9635579.1"/>
    </source>
</evidence>
<proteinExistence type="inferred from homology"/>
<feature type="compositionally biased region" description="Polar residues" evidence="8">
    <location>
        <begin position="1"/>
        <end position="12"/>
    </location>
</feature>
<feature type="transmembrane region" description="Helical" evidence="9">
    <location>
        <begin position="282"/>
        <end position="304"/>
    </location>
</feature>
<keyword evidence="7 9" id="KW-0472">Membrane</keyword>
<comment type="caution">
    <text evidence="11">The sequence shown here is derived from an EMBL/GenBank/DDBJ whole genome shotgun (WGS) entry which is preliminary data.</text>
</comment>
<evidence type="ECO:0000256" key="5">
    <source>
        <dbReference type="ARBA" id="ARBA00022989"/>
    </source>
</evidence>
<protein>
    <submittedName>
        <fullName evidence="11">Ferrioxamine B transporter</fullName>
    </submittedName>
</protein>
<feature type="transmembrane region" description="Helical" evidence="9">
    <location>
        <begin position="81"/>
        <end position="100"/>
    </location>
</feature>
<accession>A0AA38Y6A5</accession>
<feature type="transmembrane region" description="Helical" evidence="9">
    <location>
        <begin position="144"/>
        <end position="162"/>
    </location>
</feature>
<feature type="transmembrane region" description="Helical" evidence="9">
    <location>
        <begin position="358"/>
        <end position="379"/>
    </location>
</feature>
<name>A0AA38Y6A5_9EURO</name>
<feature type="transmembrane region" description="Helical" evidence="9">
    <location>
        <begin position="452"/>
        <end position="474"/>
    </location>
</feature>
<evidence type="ECO:0000313" key="12">
    <source>
        <dbReference type="Proteomes" id="UP001172681"/>
    </source>
</evidence>
<feature type="transmembrane region" description="Helical" evidence="9">
    <location>
        <begin position="234"/>
        <end position="261"/>
    </location>
</feature>
<feature type="region of interest" description="Disordered" evidence="8">
    <location>
        <begin position="1"/>
        <end position="58"/>
    </location>
</feature>
<gene>
    <name evidence="11" type="primary">SIT1_2</name>
    <name evidence="11" type="ORF">H2204_005753</name>
</gene>
<dbReference type="EMBL" id="JAPDRN010000033">
    <property type="protein sequence ID" value="KAJ9635579.1"/>
    <property type="molecule type" value="Genomic_DNA"/>
</dbReference>
<keyword evidence="5 9" id="KW-1133">Transmembrane helix</keyword>
<feature type="transmembrane region" description="Helical" evidence="9">
    <location>
        <begin position="486"/>
        <end position="509"/>
    </location>
</feature>
<comment type="similarity">
    <text evidence="2">Belongs to the major facilitator superfamily.</text>
</comment>
<keyword evidence="4 9" id="KW-0812">Transmembrane</keyword>
<evidence type="ECO:0000259" key="10">
    <source>
        <dbReference type="PROSITE" id="PS50850"/>
    </source>
</evidence>
<evidence type="ECO:0000256" key="3">
    <source>
        <dbReference type="ARBA" id="ARBA00022448"/>
    </source>
</evidence>
<feature type="transmembrane region" description="Helical" evidence="9">
    <location>
        <begin position="423"/>
        <end position="440"/>
    </location>
</feature>
<dbReference type="PROSITE" id="PS50850">
    <property type="entry name" value="MFS"/>
    <property type="match status" value="1"/>
</dbReference>
<evidence type="ECO:0000256" key="9">
    <source>
        <dbReference type="SAM" id="Phobius"/>
    </source>
</evidence>
<dbReference type="Proteomes" id="UP001172681">
    <property type="component" value="Unassembled WGS sequence"/>
</dbReference>
<evidence type="ECO:0000256" key="2">
    <source>
        <dbReference type="ARBA" id="ARBA00008335"/>
    </source>
</evidence>
<feature type="transmembrane region" description="Helical" evidence="9">
    <location>
        <begin position="316"/>
        <end position="338"/>
    </location>
</feature>
<dbReference type="GO" id="GO:0005768">
    <property type="term" value="C:endosome"/>
    <property type="evidence" value="ECO:0007669"/>
    <property type="project" value="TreeGrafter"/>
</dbReference>
<evidence type="ECO:0000256" key="8">
    <source>
        <dbReference type="SAM" id="MobiDB-lite"/>
    </source>
</evidence>
<keyword evidence="3" id="KW-0813">Transport</keyword>
<dbReference type="AlphaFoldDB" id="A0AA38Y6A5"/>
<evidence type="ECO:0000256" key="1">
    <source>
        <dbReference type="ARBA" id="ARBA00004127"/>
    </source>
</evidence>
<sequence length="626" mass="68410">MSTSTKYQQASSAAFEVHSGDMNGPQSQSDRLGARPMAEKGSANHSSPTSKHDECEEPDLVSPGVARMAAIANVLTTPKRVSLYLSFFIAGYAFGLDYLVRNTYLAYATASYQQHSLLATVNVIRAVVVAALQPSLAKLADVFGRLEVFIFGVVVYTVGSIVEACANNVGSFAGGAILYQLGYTTSLLIIEIMLADVTAVKNRLFFAFLPNFPYMINSWVSGNVTSATLSITTWRWGIGMFCIIYPLCVMPLIMLVVLLGLQARKQSDRERRYPPLFSSLRTIFWELDIPGVFLMTASLAMIMIPLTLAGGVGKKWTQAGILTPLILGFALMPGFLYWERKSSHPLLPFYLFKDRMVWACLVIGCFCVAAYMTHASYLYTLLVVSYDFSVESATRIASVYSFCAVLSAALLGLVVMKVRRLKAFVLGGVVLSFIGVGLLVKYRGGPNSKAGVIAGEVIVGIAGGFFPYPSLVLIQTVAKHQHVGILIGLMFTVNFLGQAIGGCVSGAIWTQTLYDQLSKNLAPFNNATLAPAIYAAPFYVVPEYPTGTPQRDAIVASYSHIQRLLTTTAVGLTVPVLIGALFLRDPILADGQSQLEAEEREETVTHHPEMRDQQHWARRLWRAFWS</sequence>
<keyword evidence="6" id="KW-0406">Ion transport</keyword>
<dbReference type="InterPro" id="IPR011701">
    <property type="entry name" value="MFS"/>
</dbReference>
<evidence type="ECO:0000256" key="7">
    <source>
        <dbReference type="ARBA" id="ARBA00023136"/>
    </source>
</evidence>
<comment type="subcellular location">
    <subcellularLocation>
        <location evidence="1">Endomembrane system</location>
        <topology evidence="1">Multi-pass membrane protein</topology>
    </subcellularLocation>
</comment>
<dbReference type="SUPFAM" id="SSF103473">
    <property type="entry name" value="MFS general substrate transporter"/>
    <property type="match status" value="1"/>
</dbReference>
<feature type="transmembrane region" description="Helical" evidence="9">
    <location>
        <begin position="177"/>
        <end position="197"/>
    </location>
</feature>
<dbReference type="Pfam" id="PF07690">
    <property type="entry name" value="MFS_1"/>
    <property type="match status" value="1"/>
</dbReference>
<dbReference type="PANTHER" id="PTHR23501">
    <property type="entry name" value="MAJOR FACILITATOR SUPERFAMILY"/>
    <property type="match status" value="1"/>
</dbReference>
<dbReference type="FunFam" id="1.20.1250.20:FF:000197">
    <property type="entry name" value="Siderophore iron transporter 1"/>
    <property type="match status" value="1"/>
</dbReference>
<dbReference type="PANTHER" id="PTHR23501:SF92">
    <property type="entry name" value="GLUTATHIONE EXCHANGER 1-RELATED"/>
    <property type="match status" value="1"/>
</dbReference>
<dbReference type="InterPro" id="IPR036259">
    <property type="entry name" value="MFS_trans_sf"/>
</dbReference>
<evidence type="ECO:0000256" key="6">
    <source>
        <dbReference type="ARBA" id="ARBA00023065"/>
    </source>
</evidence>
<feature type="transmembrane region" description="Helical" evidence="9">
    <location>
        <begin position="564"/>
        <end position="583"/>
    </location>
</feature>
<dbReference type="GO" id="GO:0005774">
    <property type="term" value="C:vacuolar membrane"/>
    <property type="evidence" value="ECO:0007669"/>
    <property type="project" value="TreeGrafter"/>
</dbReference>